<gene>
    <name evidence="2" type="ORF">CDQ91_17130</name>
</gene>
<dbReference type="GO" id="GO:0016853">
    <property type="term" value="F:isomerase activity"/>
    <property type="evidence" value="ECO:0007669"/>
    <property type="project" value="UniProtKB-KW"/>
</dbReference>
<dbReference type="InterPro" id="IPR032710">
    <property type="entry name" value="NTF2-like_dom_sf"/>
</dbReference>
<feature type="domain" description="SnoaL-like" evidence="1">
    <location>
        <begin position="11"/>
        <end position="110"/>
    </location>
</feature>
<dbReference type="OrthoDB" id="459617at2"/>
<comment type="caution">
    <text evidence="2">The sequence shown here is derived from an EMBL/GenBank/DDBJ whole genome shotgun (WGS) entry which is preliminary data.</text>
</comment>
<dbReference type="RefSeq" id="WP_088473925.1">
    <property type="nucleotide sequence ID" value="NZ_NISJ01000011.1"/>
</dbReference>
<dbReference type="AlphaFoldDB" id="A0A246JJQ5"/>
<evidence type="ECO:0000259" key="1">
    <source>
        <dbReference type="Pfam" id="PF12680"/>
    </source>
</evidence>
<sequence length="126" mass="13881">MPSHDEMVRTVERYVEAFDKNDAAMAADLYATDATVEDPIGTPIHRGRDAIHAFYAASMQANAKLRLDGPVRTGGDYAAFAFTVLVDFGGPKEIEVIDTFKFDAEGKVMEMRAYWNPANMRDTAAA</sequence>
<protein>
    <submittedName>
        <fullName evidence="2">Steroid delta-isomerase</fullName>
    </submittedName>
</protein>
<reference evidence="2 3" key="1">
    <citation type="journal article" date="2002" name="Int. J. Syst. Evol. Microbiol.">
        <title>Sphingopyxis witflariensis sp. nov., isolated from activated sludge.</title>
        <authorList>
            <person name="Kampfer P."/>
            <person name="Witzenberger R."/>
            <person name="Denner E.B."/>
            <person name="Busse H.J."/>
            <person name="Neef A."/>
        </authorList>
    </citation>
    <scope>NUCLEOTIDE SEQUENCE [LARGE SCALE GENOMIC DNA]</scope>
    <source>
        <strain evidence="2 3">DSM 14551</strain>
    </source>
</reference>
<dbReference type="SUPFAM" id="SSF54427">
    <property type="entry name" value="NTF2-like"/>
    <property type="match status" value="1"/>
</dbReference>
<evidence type="ECO:0000313" key="3">
    <source>
        <dbReference type="Proteomes" id="UP000197097"/>
    </source>
</evidence>
<evidence type="ECO:0000313" key="2">
    <source>
        <dbReference type="EMBL" id="OWQ92874.1"/>
    </source>
</evidence>
<keyword evidence="3" id="KW-1185">Reference proteome</keyword>
<dbReference type="Gene3D" id="3.10.450.50">
    <property type="match status" value="1"/>
</dbReference>
<proteinExistence type="predicted"/>
<dbReference type="InterPro" id="IPR037401">
    <property type="entry name" value="SnoaL-like"/>
</dbReference>
<dbReference type="Proteomes" id="UP000197097">
    <property type="component" value="Unassembled WGS sequence"/>
</dbReference>
<name>A0A246JJQ5_9SPHN</name>
<dbReference type="EMBL" id="NISJ01000011">
    <property type="protein sequence ID" value="OWQ92874.1"/>
    <property type="molecule type" value="Genomic_DNA"/>
</dbReference>
<keyword evidence="2" id="KW-0413">Isomerase</keyword>
<accession>A0A246JJQ5</accession>
<organism evidence="2 3">
    <name type="scientific">Sphingopyxis witflariensis</name>
    <dbReference type="NCBI Taxonomy" id="173675"/>
    <lineage>
        <taxon>Bacteria</taxon>
        <taxon>Pseudomonadati</taxon>
        <taxon>Pseudomonadota</taxon>
        <taxon>Alphaproteobacteria</taxon>
        <taxon>Sphingomonadales</taxon>
        <taxon>Sphingomonadaceae</taxon>
        <taxon>Sphingopyxis</taxon>
    </lineage>
</organism>
<dbReference type="Pfam" id="PF12680">
    <property type="entry name" value="SnoaL_2"/>
    <property type="match status" value="1"/>
</dbReference>